<organism evidence="1 2">
    <name type="scientific">Herbaspirillum aquaticum</name>
    <dbReference type="NCBI Taxonomy" id="568783"/>
    <lineage>
        <taxon>Bacteria</taxon>
        <taxon>Pseudomonadati</taxon>
        <taxon>Pseudomonadota</taxon>
        <taxon>Betaproteobacteria</taxon>
        <taxon>Burkholderiales</taxon>
        <taxon>Oxalobacteraceae</taxon>
        <taxon>Herbaspirillum</taxon>
    </lineage>
</organism>
<dbReference type="CDD" id="cd08584">
    <property type="entry name" value="PI-PLCc_GDPD_SF_unchar2"/>
    <property type="match status" value="1"/>
</dbReference>
<dbReference type="SUPFAM" id="SSF51695">
    <property type="entry name" value="PLC-like phosphodiesterases"/>
    <property type="match status" value="1"/>
</dbReference>
<accession>A0A225SLV2</accession>
<dbReference type="GO" id="GO:0006629">
    <property type="term" value="P:lipid metabolic process"/>
    <property type="evidence" value="ECO:0007669"/>
    <property type="project" value="InterPro"/>
</dbReference>
<gene>
    <name evidence="1" type="ORF">CEJ45_23900</name>
</gene>
<dbReference type="InterPro" id="IPR017946">
    <property type="entry name" value="PLC-like_Pdiesterase_TIM-brl"/>
</dbReference>
<sequence length="196" mass="22406">MKIISHRRNLIEQLQQTDPRYGVEVDIRSRCDALIIHHDPFVEGPLFEEWLQAYRHGTLILNVKEEGLEERLLALMAAYGITDFFFLDQSFPFLVKSVRAGERRCAVRVSEFESIETALSLAGKVDWVWVDCFTRFPLDAAAASRLHNAGFKLCLVSPELQGRDAETGIAQLRLLLEEAHIEADAVCTKRPDLWEH</sequence>
<name>A0A225SLV2_9BURK</name>
<reference evidence="1 2" key="1">
    <citation type="journal article" date="2010" name="Int. J. Syst. Evol. Microbiol.">
        <title>Reclassification of Herbaspirillum putei as a later heterotypic synonym of Herbaspirillum huttiense, with the description of H. huttiense subsp. huttiense subsp. nov. and H. huttiense subsp. putei subsp. nov., comb. nov., and description of Herbaspirillum aquaticum sp. nov.</title>
        <authorList>
            <person name="Dobritsa A.P."/>
            <person name="Reddy M.C."/>
            <person name="Samadpour M."/>
        </authorList>
    </citation>
    <scope>NUCLEOTIDE SEQUENCE [LARGE SCALE GENOMIC DNA]</scope>
    <source>
        <strain evidence="1 2">IEH 4430</strain>
    </source>
</reference>
<dbReference type="EMBL" id="NJGV01000035">
    <property type="protein sequence ID" value="OWY31907.1"/>
    <property type="molecule type" value="Genomic_DNA"/>
</dbReference>
<keyword evidence="2" id="KW-1185">Reference proteome</keyword>
<evidence type="ECO:0000313" key="2">
    <source>
        <dbReference type="Proteomes" id="UP000214747"/>
    </source>
</evidence>
<comment type="caution">
    <text evidence="1">The sequence shown here is derived from an EMBL/GenBank/DDBJ whole genome shotgun (WGS) entry which is preliminary data.</text>
</comment>
<proteinExistence type="predicted"/>
<evidence type="ECO:0008006" key="3">
    <source>
        <dbReference type="Google" id="ProtNLM"/>
    </source>
</evidence>
<dbReference type="AlphaFoldDB" id="A0A225SLV2"/>
<evidence type="ECO:0000313" key="1">
    <source>
        <dbReference type="EMBL" id="OWY31907.1"/>
    </source>
</evidence>
<protein>
    <recommendedName>
        <fullName evidence="3">Glycerophosphodiester phosphodiesterase</fullName>
    </recommendedName>
</protein>
<dbReference type="Proteomes" id="UP000214747">
    <property type="component" value="Unassembled WGS sequence"/>
</dbReference>
<dbReference type="RefSeq" id="WP_088757486.1">
    <property type="nucleotide sequence ID" value="NZ_JARJFG010000033.1"/>
</dbReference>
<dbReference type="GO" id="GO:0008081">
    <property type="term" value="F:phosphoric diester hydrolase activity"/>
    <property type="evidence" value="ECO:0007669"/>
    <property type="project" value="InterPro"/>
</dbReference>